<organism evidence="1 2">
    <name type="scientific">Cajanus cajan</name>
    <name type="common">Pigeon pea</name>
    <name type="synonym">Cajanus indicus</name>
    <dbReference type="NCBI Taxonomy" id="3821"/>
    <lineage>
        <taxon>Eukaryota</taxon>
        <taxon>Viridiplantae</taxon>
        <taxon>Streptophyta</taxon>
        <taxon>Embryophyta</taxon>
        <taxon>Tracheophyta</taxon>
        <taxon>Spermatophyta</taxon>
        <taxon>Magnoliopsida</taxon>
        <taxon>eudicotyledons</taxon>
        <taxon>Gunneridae</taxon>
        <taxon>Pentapetalae</taxon>
        <taxon>rosids</taxon>
        <taxon>fabids</taxon>
        <taxon>Fabales</taxon>
        <taxon>Fabaceae</taxon>
        <taxon>Papilionoideae</taxon>
        <taxon>50 kb inversion clade</taxon>
        <taxon>NPAAA clade</taxon>
        <taxon>indigoferoid/millettioid clade</taxon>
        <taxon>Phaseoleae</taxon>
        <taxon>Cajanus</taxon>
    </lineage>
</organism>
<dbReference type="Gramene" id="C.cajan_22776.t">
    <property type="protein sequence ID" value="C.cajan_22776.t.cds1"/>
    <property type="gene ID" value="C.cajan_22776"/>
</dbReference>
<dbReference type="STRING" id="3821.A0A151T1T5"/>
<proteinExistence type="predicted"/>
<name>A0A151T1T5_CAJCA</name>
<dbReference type="PANTHER" id="PTHR47481:SF22">
    <property type="entry name" value="RETROTRANSPOSON GAG DOMAIN-CONTAINING PROTEIN"/>
    <property type="match status" value="1"/>
</dbReference>
<sequence>MPKGMLTRVIRYKASFQFWDKIHSYFHSHTNAKASQLHNELRNTNLESQTISNYVLHIQTLVNALTTIGDSISSKEHLNILLEGLLKEYESIVSLRSCFDLLSMDEVETLLLGHGSCLDKFKKKVVAFINVATTSFESNSSISNPQENLTHQELRS</sequence>
<dbReference type="Pfam" id="PF14223">
    <property type="entry name" value="Retrotran_gag_2"/>
    <property type="match status" value="1"/>
</dbReference>
<gene>
    <name evidence="1" type="ORF">KK1_023449</name>
</gene>
<dbReference type="EMBL" id="CM003611">
    <property type="protein sequence ID" value="KYP61025.1"/>
    <property type="molecule type" value="Genomic_DNA"/>
</dbReference>
<accession>A0A151T1T5</accession>
<keyword evidence="2" id="KW-1185">Reference proteome</keyword>
<dbReference type="PANTHER" id="PTHR47481">
    <property type="match status" value="1"/>
</dbReference>
<evidence type="ECO:0000313" key="1">
    <source>
        <dbReference type="EMBL" id="KYP61025.1"/>
    </source>
</evidence>
<dbReference type="Proteomes" id="UP000075243">
    <property type="component" value="Chromosome 9"/>
</dbReference>
<evidence type="ECO:0000313" key="2">
    <source>
        <dbReference type="Proteomes" id="UP000075243"/>
    </source>
</evidence>
<reference evidence="1 2" key="1">
    <citation type="journal article" date="2012" name="Nat. Biotechnol.">
        <title>Draft genome sequence of pigeonpea (Cajanus cajan), an orphan legume crop of resource-poor farmers.</title>
        <authorList>
            <person name="Varshney R.K."/>
            <person name="Chen W."/>
            <person name="Li Y."/>
            <person name="Bharti A.K."/>
            <person name="Saxena R.K."/>
            <person name="Schlueter J.A."/>
            <person name="Donoghue M.T."/>
            <person name="Azam S."/>
            <person name="Fan G."/>
            <person name="Whaley A.M."/>
            <person name="Farmer A.D."/>
            <person name="Sheridan J."/>
            <person name="Iwata A."/>
            <person name="Tuteja R."/>
            <person name="Penmetsa R.V."/>
            <person name="Wu W."/>
            <person name="Upadhyaya H.D."/>
            <person name="Yang S.P."/>
            <person name="Shah T."/>
            <person name="Saxena K.B."/>
            <person name="Michael T."/>
            <person name="McCombie W.R."/>
            <person name="Yang B."/>
            <person name="Zhang G."/>
            <person name="Yang H."/>
            <person name="Wang J."/>
            <person name="Spillane C."/>
            <person name="Cook D.R."/>
            <person name="May G.D."/>
            <person name="Xu X."/>
            <person name="Jackson S.A."/>
        </authorList>
    </citation>
    <scope>NUCLEOTIDE SEQUENCE [LARGE SCALE GENOMIC DNA]</scope>
    <source>
        <strain evidence="2">cv. Asha</strain>
    </source>
</reference>
<dbReference type="AlphaFoldDB" id="A0A151T1T5"/>
<evidence type="ECO:0008006" key="3">
    <source>
        <dbReference type="Google" id="ProtNLM"/>
    </source>
</evidence>
<protein>
    <recommendedName>
        <fullName evidence="3">Retrovirus-related Pol polyprotein from transposon TNT 1-94</fullName>
    </recommendedName>
</protein>